<protein>
    <submittedName>
        <fullName evidence="2">Uncharacterized protein</fullName>
    </submittedName>
</protein>
<evidence type="ECO:0000313" key="3">
    <source>
        <dbReference type="Proteomes" id="UP001162640"/>
    </source>
</evidence>
<dbReference type="Proteomes" id="UP001162640">
    <property type="component" value="Unassembled WGS sequence"/>
</dbReference>
<gene>
    <name evidence="2" type="ORF">TL16_g03000</name>
</gene>
<reference evidence="3" key="1">
    <citation type="journal article" date="2023" name="Commun. Biol.">
        <title>Genome analysis of Parmales, the sister group of diatoms, reveals the evolutionary specialization of diatoms from phago-mixotrophs to photoautotrophs.</title>
        <authorList>
            <person name="Ban H."/>
            <person name="Sato S."/>
            <person name="Yoshikawa S."/>
            <person name="Yamada K."/>
            <person name="Nakamura Y."/>
            <person name="Ichinomiya M."/>
            <person name="Sato N."/>
            <person name="Blanc-Mathieu R."/>
            <person name="Endo H."/>
            <person name="Kuwata A."/>
            <person name="Ogata H."/>
        </authorList>
    </citation>
    <scope>NUCLEOTIDE SEQUENCE [LARGE SCALE GENOMIC DNA]</scope>
</reference>
<dbReference type="AlphaFoldDB" id="A0A9W6ZZL2"/>
<evidence type="ECO:0000256" key="1">
    <source>
        <dbReference type="SAM" id="MobiDB-lite"/>
    </source>
</evidence>
<dbReference type="EMBL" id="BLQM01000077">
    <property type="protein sequence ID" value="GMH60217.1"/>
    <property type="molecule type" value="Genomic_DNA"/>
</dbReference>
<organism evidence="2 3">
    <name type="scientific">Triparma laevis f. inornata</name>
    <dbReference type="NCBI Taxonomy" id="1714386"/>
    <lineage>
        <taxon>Eukaryota</taxon>
        <taxon>Sar</taxon>
        <taxon>Stramenopiles</taxon>
        <taxon>Ochrophyta</taxon>
        <taxon>Bolidophyceae</taxon>
        <taxon>Parmales</taxon>
        <taxon>Triparmaceae</taxon>
        <taxon>Triparma</taxon>
    </lineage>
</organism>
<name>A0A9W6ZZL2_9STRA</name>
<comment type="caution">
    <text evidence="2">The sequence shown here is derived from an EMBL/GenBank/DDBJ whole genome shotgun (WGS) entry which is preliminary data.</text>
</comment>
<accession>A0A9W6ZZL2</accession>
<sequence length="178" mass="18836">MFPLLRMQKSAWNKVRRRGSARKTWGKNRSGKKSELAKNPVGGGMTLTELGLGWNGLGAEGTKKILGMVNESSGLKSLLLKNCLEGGGEVWVDKKVLRHCDIVTSFPANSIGGFGNPKAEKATGKMGTEGGGEGGDFEGELANVNANGNANANLEVGVMTKEVAEPPSLQKLHRCAEL</sequence>
<evidence type="ECO:0000313" key="2">
    <source>
        <dbReference type="EMBL" id="GMH60217.1"/>
    </source>
</evidence>
<feature type="region of interest" description="Disordered" evidence="1">
    <location>
        <begin position="16"/>
        <end position="42"/>
    </location>
</feature>
<feature type="compositionally biased region" description="Basic residues" evidence="1">
    <location>
        <begin position="16"/>
        <end position="31"/>
    </location>
</feature>
<proteinExistence type="predicted"/>